<evidence type="ECO:0000313" key="1">
    <source>
        <dbReference type="EMBL" id="DAE12275.1"/>
    </source>
</evidence>
<sequence length="70" mass="8310">MYDIEILINTEVVTAYKNIDYVTARNIFLSESFKLDQYTQLYINGIKVSNAEGYRHFKYKSNNEFLFAKI</sequence>
<protein>
    <submittedName>
        <fullName evidence="1">Uncharacterized protein</fullName>
    </submittedName>
</protein>
<dbReference type="EMBL" id="BK015546">
    <property type="protein sequence ID" value="DAE12275.1"/>
    <property type="molecule type" value="Genomic_DNA"/>
</dbReference>
<accession>A0A8S5Q0K3</accession>
<reference evidence="1" key="1">
    <citation type="journal article" date="2021" name="Proc. Natl. Acad. Sci. U.S.A.">
        <title>A Catalog of Tens of Thousands of Viruses from Human Metagenomes Reveals Hidden Associations with Chronic Diseases.</title>
        <authorList>
            <person name="Tisza M.J."/>
            <person name="Buck C.B."/>
        </authorList>
    </citation>
    <scope>NUCLEOTIDE SEQUENCE</scope>
    <source>
        <strain evidence="1">CtMgg26</strain>
    </source>
</reference>
<proteinExistence type="predicted"/>
<organism evidence="1">
    <name type="scientific">Siphoviridae sp. ctMgg26</name>
    <dbReference type="NCBI Taxonomy" id="2825462"/>
    <lineage>
        <taxon>Viruses</taxon>
        <taxon>Duplodnaviria</taxon>
        <taxon>Heunggongvirae</taxon>
        <taxon>Uroviricota</taxon>
        <taxon>Caudoviricetes</taxon>
    </lineage>
</organism>
<name>A0A8S5Q0K3_9CAUD</name>